<dbReference type="GeneID" id="24425155"/>
<dbReference type="VEuPathDB" id="PiroplasmaDB:BMR1_03g02570"/>
<gene>
    <name evidence="8" type="ORF">BMR1_03g02570</name>
</gene>
<dbReference type="PANTHER" id="PTHR40412:SF1">
    <property type="entry name" value="SF-ASSEMBLIN"/>
    <property type="match status" value="1"/>
</dbReference>
<reference evidence="8 9" key="2">
    <citation type="journal article" date="2013" name="PLoS ONE">
        <title>Whole genome mapping and re-organization of the nuclear and mitochondrial genomes of Babesia microti isolates.</title>
        <authorList>
            <person name="Cornillot E."/>
            <person name="Dassouli A."/>
            <person name="Garg A."/>
            <person name="Pachikara N."/>
            <person name="Randazzo S."/>
            <person name="Depoix D."/>
            <person name="Carcy B."/>
            <person name="Delbecq S."/>
            <person name="Frutos R."/>
            <person name="Silva J.C."/>
            <person name="Sutton R."/>
            <person name="Krause P.J."/>
            <person name="Mamoun C.B."/>
        </authorList>
    </citation>
    <scope>NUCLEOTIDE SEQUENCE [LARGE SCALE GENOMIC DNA]</scope>
    <source>
        <strain evidence="8 9">RI</strain>
    </source>
</reference>
<reference evidence="8 9" key="1">
    <citation type="journal article" date="2012" name="Nucleic Acids Res.">
        <title>Sequencing of the smallest Apicomplexan genome from the human pathogen Babesia microti.</title>
        <authorList>
            <person name="Cornillot E."/>
            <person name="Hadj-Kaddour K."/>
            <person name="Dassouli A."/>
            <person name="Noel B."/>
            <person name="Ranwez V."/>
            <person name="Vacherie B."/>
            <person name="Augagneur Y."/>
            <person name="Bres V."/>
            <person name="Duclos A."/>
            <person name="Randazzo S."/>
            <person name="Carcy B."/>
            <person name="Debierre-Grockiego F."/>
            <person name="Delbecq S."/>
            <person name="Moubri-Menage K."/>
            <person name="Shams-Eldin H."/>
            <person name="Usmani-Brown S."/>
            <person name="Bringaud F."/>
            <person name="Wincker P."/>
            <person name="Vivares C.P."/>
            <person name="Schwarz R.T."/>
            <person name="Schetters T.P."/>
            <person name="Krause P.J."/>
            <person name="Gorenflot A."/>
            <person name="Berry V."/>
            <person name="Barbe V."/>
            <person name="Ben Mamoun C."/>
        </authorList>
    </citation>
    <scope>NUCLEOTIDE SEQUENCE [LARGE SCALE GENOMIC DNA]</scope>
    <source>
        <strain evidence="8 9">RI</strain>
    </source>
</reference>
<keyword evidence="3" id="KW-0963">Cytoplasm</keyword>
<evidence type="ECO:0000313" key="9">
    <source>
        <dbReference type="Proteomes" id="UP000002899"/>
    </source>
</evidence>
<evidence type="ECO:0000256" key="1">
    <source>
        <dbReference type="ARBA" id="ARBA00004245"/>
    </source>
</evidence>
<dbReference type="GO" id="GO:0005874">
    <property type="term" value="C:microtubule"/>
    <property type="evidence" value="ECO:0007669"/>
    <property type="project" value="UniProtKB-KW"/>
</dbReference>
<evidence type="ECO:0000256" key="3">
    <source>
        <dbReference type="ARBA" id="ARBA00022490"/>
    </source>
</evidence>
<dbReference type="OrthoDB" id="436841at2759"/>
<evidence type="ECO:0000256" key="5">
    <source>
        <dbReference type="ARBA" id="ARBA00023054"/>
    </source>
</evidence>
<keyword evidence="6" id="KW-0206">Cytoskeleton</keyword>
<dbReference type="RefSeq" id="XP_012649124.1">
    <property type="nucleotide sequence ID" value="XM_012793670.1"/>
</dbReference>
<dbReference type="OMA" id="RERAECH"/>
<protein>
    <submittedName>
        <fullName evidence="8">SF-assemblin/beta giardin</fullName>
    </submittedName>
</protein>
<keyword evidence="9" id="KW-1185">Reference proteome</keyword>
<reference evidence="8 9" key="3">
    <citation type="journal article" date="2016" name="Sci. Rep.">
        <title>Genome-wide diversity and gene expression profiling of Babesia microti isolates identify polymorphic genes that mediate host-pathogen interactions.</title>
        <authorList>
            <person name="Silva J.C."/>
            <person name="Cornillot E."/>
            <person name="McCracken C."/>
            <person name="Usmani-Brown S."/>
            <person name="Dwivedi A."/>
            <person name="Ifeonu O.O."/>
            <person name="Crabtree J."/>
            <person name="Gotia H.T."/>
            <person name="Virji A.Z."/>
            <person name="Reynes C."/>
            <person name="Colinge J."/>
            <person name="Kumar V."/>
            <person name="Lawres L."/>
            <person name="Pazzi J.E."/>
            <person name="Pablo J.V."/>
            <person name="Hung C."/>
            <person name="Brancato J."/>
            <person name="Kumari P."/>
            <person name="Orvis J."/>
            <person name="Tretina K."/>
            <person name="Chibucos M."/>
            <person name="Ott S."/>
            <person name="Sadzewicz L."/>
            <person name="Sengamalay N."/>
            <person name="Shetty A.C."/>
            <person name="Su Q."/>
            <person name="Tallon L."/>
            <person name="Fraser C.M."/>
            <person name="Frutos R."/>
            <person name="Molina D.M."/>
            <person name="Krause P.J."/>
            <person name="Ben Mamoun C."/>
        </authorList>
    </citation>
    <scope>NUCLEOTIDE SEQUENCE [LARGE SCALE GENOMIC DNA]</scope>
    <source>
        <strain evidence="8 9">RI</strain>
    </source>
</reference>
<dbReference type="Proteomes" id="UP000002899">
    <property type="component" value="Chromosome III"/>
</dbReference>
<comment type="similarity">
    <text evidence="2">Belongs to the SF-assemblin family.</text>
</comment>
<feature type="coiled-coil region" evidence="7">
    <location>
        <begin position="296"/>
        <end position="330"/>
    </location>
</feature>
<dbReference type="InterPro" id="IPR008374">
    <property type="entry name" value="SF_assemblin/giardin_b"/>
</dbReference>
<evidence type="ECO:0000256" key="2">
    <source>
        <dbReference type="ARBA" id="ARBA00005678"/>
    </source>
</evidence>
<dbReference type="Pfam" id="PF06705">
    <property type="entry name" value="SF-assemblin"/>
    <property type="match status" value="1"/>
</dbReference>
<evidence type="ECO:0000256" key="6">
    <source>
        <dbReference type="ARBA" id="ARBA00023212"/>
    </source>
</evidence>
<dbReference type="AlphaFoldDB" id="A0A0K3AR39"/>
<feature type="coiled-coil region" evidence="7">
    <location>
        <begin position="220"/>
        <end position="254"/>
    </location>
</feature>
<sequence>MNEKKIATTNALKCIGNKLELPLKLADHTHSFDDNLQSPLSPTDMSKTLDTATTFNNGSILNNSLSDVLDRQLLKCSSMASTCGSPVTSAKFPPDHIDNMDDFDNLYSSFYGCTIKSYNGPKTVNDTTNVEGKIGKVSKLVKLSERISGFERQIQLQAKRKILAEETKIKYLDQTIARLVQSVDDETNRRLETVKALHSIFETQIKVVEKKMDSLLSSKFSHLQQVLNTINDKMDSLELQIENEKSTMSKNIKEKGSLIAEGVSSLQTIVEEERIKRSQRETKILQIAISAETKIEKLLETERHCVENKLEELKGKFETWKANREKEASEFQILMLKELSNIKNGLVLECQARESADDDIVQALHSYAKIFANFEKDAP</sequence>
<name>A0A0K3AR39_BABMR</name>
<accession>A0A0K3AR39</accession>
<dbReference type="PRINTS" id="PR01799">
    <property type="entry name" value="SFASSEMBLIN"/>
</dbReference>
<proteinExistence type="inferred from homology"/>
<comment type="subcellular location">
    <subcellularLocation>
        <location evidence="1">Cytoplasm</location>
        <location evidence="1">Cytoskeleton</location>
    </subcellularLocation>
</comment>
<evidence type="ECO:0000313" key="8">
    <source>
        <dbReference type="EMBL" id="CTQ41113.1"/>
    </source>
</evidence>
<organism evidence="8 9">
    <name type="scientific">Babesia microti (strain RI)</name>
    <dbReference type="NCBI Taxonomy" id="1133968"/>
    <lineage>
        <taxon>Eukaryota</taxon>
        <taxon>Sar</taxon>
        <taxon>Alveolata</taxon>
        <taxon>Apicomplexa</taxon>
        <taxon>Aconoidasida</taxon>
        <taxon>Piroplasmida</taxon>
        <taxon>Babesiidae</taxon>
        <taxon>Babesia</taxon>
    </lineage>
</organism>
<evidence type="ECO:0000256" key="4">
    <source>
        <dbReference type="ARBA" id="ARBA00022701"/>
    </source>
</evidence>
<dbReference type="EMBL" id="LN871598">
    <property type="protein sequence ID" value="CTQ41113.1"/>
    <property type="molecule type" value="Genomic_DNA"/>
</dbReference>
<dbReference type="KEGG" id="bmic:BMR1_03g02570"/>
<keyword evidence="4" id="KW-0493">Microtubule</keyword>
<keyword evidence="5 7" id="KW-0175">Coiled coil</keyword>
<evidence type="ECO:0000256" key="7">
    <source>
        <dbReference type="SAM" id="Coils"/>
    </source>
</evidence>
<dbReference type="GO" id="GO:0005200">
    <property type="term" value="F:structural constituent of cytoskeleton"/>
    <property type="evidence" value="ECO:0007669"/>
    <property type="project" value="InterPro"/>
</dbReference>
<dbReference type="PANTHER" id="PTHR40412">
    <property type="entry name" value="SF-ASSEMBLIN"/>
    <property type="match status" value="1"/>
</dbReference>